<keyword evidence="2 4" id="KW-0863">Zinc-finger</keyword>
<dbReference type="InterPro" id="IPR027370">
    <property type="entry name" value="Znf-RING_euk"/>
</dbReference>
<keyword evidence="9" id="KW-1185">Reference proteome</keyword>
<reference evidence="8 9" key="1">
    <citation type="submission" date="2013-07" db="EMBL/GenBank/DDBJ databases">
        <authorList>
            <person name="Stoco P.H."/>
            <person name="Wagner G."/>
            <person name="Gerber A."/>
            <person name="Zaha A."/>
            <person name="Thompson C."/>
            <person name="Bartholomeu D.C."/>
            <person name="Luckemeyer D.D."/>
            <person name="Bahia D."/>
            <person name="Loreto E."/>
            <person name="Prestes E.B."/>
            <person name="Lima F.M."/>
            <person name="Rodrigues-Luiz G."/>
            <person name="Vallejo G.A."/>
            <person name="Filho J.F."/>
            <person name="Monteiro K.M."/>
            <person name="Tyler K.M."/>
            <person name="de Almeida L.G."/>
            <person name="Ortiz M.F."/>
            <person name="Siervo M.A."/>
            <person name="de Moraes M.H."/>
            <person name="Cunha O.L."/>
            <person name="Mendonca-Neto R."/>
            <person name="Silva R."/>
            <person name="Teixeira S.M."/>
            <person name="Murta S.M."/>
            <person name="Sincero T.C."/>
            <person name="Mendes T.A."/>
            <person name="Urmenyi T.P."/>
            <person name="Silva V.G."/>
            <person name="da Rocha W.D."/>
            <person name="Andersson B."/>
            <person name="Romanha A.J."/>
            <person name="Steindel M."/>
            <person name="de Vasconcelos A.T."/>
            <person name="Grisard E.C."/>
        </authorList>
    </citation>
    <scope>NUCLEOTIDE SEQUENCE [LARGE SCALE GENOMIC DNA]</scope>
    <source>
        <strain evidence="8 9">SC58</strain>
    </source>
</reference>
<evidence type="ECO:0000256" key="3">
    <source>
        <dbReference type="ARBA" id="ARBA00022833"/>
    </source>
</evidence>
<dbReference type="InterPro" id="IPR017907">
    <property type="entry name" value="Znf_RING_CS"/>
</dbReference>
<protein>
    <recommendedName>
        <fullName evidence="7">RING-type domain-containing protein</fullName>
    </recommendedName>
</protein>
<evidence type="ECO:0000256" key="5">
    <source>
        <dbReference type="SAM" id="Coils"/>
    </source>
</evidence>
<dbReference type="EMBL" id="AUPL01004841">
    <property type="protein sequence ID" value="ESL07469.1"/>
    <property type="molecule type" value="Genomic_DNA"/>
</dbReference>
<proteinExistence type="predicted"/>
<organism evidence="8 9">
    <name type="scientific">Trypanosoma rangeli SC58</name>
    <dbReference type="NCBI Taxonomy" id="429131"/>
    <lineage>
        <taxon>Eukaryota</taxon>
        <taxon>Discoba</taxon>
        <taxon>Euglenozoa</taxon>
        <taxon>Kinetoplastea</taxon>
        <taxon>Metakinetoplastina</taxon>
        <taxon>Trypanosomatida</taxon>
        <taxon>Trypanosomatidae</taxon>
        <taxon>Trypanosoma</taxon>
        <taxon>Herpetosoma</taxon>
    </lineage>
</organism>
<accession>A0A061IXS1</accession>
<dbReference type="PANTHER" id="PTHR14134">
    <property type="entry name" value="E3 UBIQUITIN-PROTEIN LIGASE RAD18"/>
    <property type="match status" value="1"/>
</dbReference>
<gene>
    <name evidence="8" type="ORF">TRSC58_04841</name>
</gene>
<dbReference type="GO" id="GO:0006301">
    <property type="term" value="P:DNA damage tolerance"/>
    <property type="evidence" value="ECO:0007669"/>
    <property type="project" value="InterPro"/>
</dbReference>
<keyword evidence="1" id="KW-0479">Metal-binding</keyword>
<dbReference type="GO" id="GO:0008270">
    <property type="term" value="F:zinc ion binding"/>
    <property type="evidence" value="ECO:0007669"/>
    <property type="project" value="UniProtKB-KW"/>
</dbReference>
<evidence type="ECO:0000256" key="4">
    <source>
        <dbReference type="PROSITE-ProRule" id="PRU00175"/>
    </source>
</evidence>
<evidence type="ECO:0000313" key="9">
    <source>
        <dbReference type="Proteomes" id="UP000031737"/>
    </source>
</evidence>
<dbReference type="OrthoDB" id="6105938at2759"/>
<feature type="region of interest" description="Disordered" evidence="6">
    <location>
        <begin position="24"/>
        <end position="44"/>
    </location>
</feature>
<evidence type="ECO:0000313" key="8">
    <source>
        <dbReference type="EMBL" id="ESL07469.1"/>
    </source>
</evidence>
<dbReference type="Proteomes" id="UP000031737">
    <property type="component" value="Unassembled WGS sequence"/>
</dbReference>
<dbReference type="Pfam" id="PF13445">
    <property type="entry name" value="zf-RING_UBOX"/>
    <property type="match status" value="1"/>
</dbReference>
<sequence length="803" mass="90456">MPIPGGVPAITQHTSVRVPVRSDNSAFTTAGGGHGRRDSDSLPIIGPSANYARETASTAQSVNARPTEASTKAELLQVIEQQRKEMQARTDSVNAIQRNFERLSEMYRGDHAELERLREEVKRLREREGSEESELKVHAAVRAELESLLKSHRKLQEIRQQEQQTFRSNAAEAEQRMEAQLRLFTQLQDECDELRRVKKCGEEKLERVTADVGYLTRHVLQFVEEVQCRVASLSVEKITHRRSDTAPEDGDAKQTVKAALADAWDSVDAVCIGLRTAHASMNQMTQERVGRCNAVASKIVQELEKAMRGAVSEGEKVARDALQAQRHSHLHGMSRQTECLLREKVQEELTVAHRKLQLQERAHDTITSDLRRHVAELNARLQTKQEDYDTLQQQHQTDVSTLGETLQQQVLQLREEMRQLKERHAEEVETQQRLHECEQRKLGAQYAAALRQALESTAADYEVKQLLWRDHMDKIDSKLCQLAAMTRAAHDQVKELRVKNMTECDVLYTSLALVKGAHRETLLRSEAEVREELMGLEKVQREGLLLRASEHCKAVSAAARVTAKLSLAVSLNAAVADESAQRLVIMSNAWTTSPVVVCVRALHELWLQEEGQRAPKMAVPFLPASLAEMRAQLRELRQKALDVSQCMHDMQQEQARLFASTLERSQQLGLSCAASMVLLHQKWEKQQDDQGRAIVALRAVMEMLMAAEQATESLYSCGLCMQLYRNPVTCVPCGHTFCESCLLLHLENRERGKGAAWYCPECGLASCSSLVHVRALDTLSGNFSFRKKGVEELQRALEALTAC</sequence>
<dbReference type="AlphaFoldDB" id="A0A061IXS1"/>
<dbReference type="SUPFAM" id="SSF57850">
    <property type="entry name" value="RING/U-box"/>
    <property type="match status" value="1"/>
</dbReference>
<keyword evidence="3" id="KW-0862">Zinc</keyword>
<dbReference type="GO" id="GO:0006513">
    <property type="term" value="P:protein monoubiquitination"/>
    <property type="evidence" value="ECO:0007669"/>
    <property type="project" value="InterPro"/>
</dbReference>
<name>A0A061IXS1_TRYRA</name>
<dbReference type="GO" id="GO:0003697">
    <property type="term" value="F:single-stranded DNA binding"/>
    <property type="evidence" value="ECO:0007669"/>
    <property type="project" value="InterPro"/>
</dbReference>
<dbReference type="InterPro" id="IPR039577">
    <property type="entry name" value="Rad18"/>
</dbReference>
<evidence type="ECO:0000259" key="7">
    <source>
        <dbReference type="PROSITE" id="PS50089"/>
    </source>
</evidence>
<dbReference type="PROSITE" id="PS50089">
    <property type="entry name" value="ZF_RING_2"/>
    <property type="match status" value="1"/>
</dbReference>
<dbReference type="InterPro" id="IPR001841">
    <property type="entry name" value="Znf_RING"/>
</dbReference>
<dbReference type="SMART" id="SM00184">
    <property type="entry name" value="RING"/>
    <property type="match status" value="1"/>
</dbReference>
<feature type="domain" description="RING-type" evidence="7">
    <location>
        <begin position="717"/>
        <end position="762"/>
    </location>
</feature>
<evidence type="ECO:0000256" key="6">
    <source>
        <dbReference type="SAM" id="MobiDB-lite"/>
    </source>
</evidence>
<dbReference type="VEuPathDB" id="TriTrypDB:TRSC58_04841"/>
<dbReference type="GO" id="GO:0061630">
    <property type="term" value="F:ubiquitin protein ligase activity"/>
    <property type="evidence" value="ECO:0007669"/>
    <property type="project" value="InterPro"/>
</dbReference>
<feature type="coiled-coil region" evidence="5">
    <location>
        <begin position="342"/>
        <end position="434"/>
    </location>
</feature>
<evidence type="ECO:0000256" key="2">
    <source>
        <dbReference type="ARBA" id="ARBA00022771"/>
    </source>
</evidence>
<evidence type="ECO:0000256" key="1">
    <source>
        <dbReference type="ARBA" id="ARBA00022723"/>
    </source>
</evidence>
<feature type="coiled-coil region" evidence="5">
    <location>
        <begin position="100"/>
        <end position="204"/>
    </location>
</feature>
<dbReference type="Gene3D" id="3.30.40.10">
    <property type="entry name" value="Zinc/RING finger domain, C3HC4 (zinc finger)"/>
    <property type="match status" value="1"/>
</dbReference>
<keyword evidence="5" id="KW-0175">Coiled coil</keyword>
<dbReference type="PANTHER" id="PTHR14134:SF3">
    <property type="entry name" value="RING-CH-TYPE DOMAIN-CONTAINING PROTEIN"/>
    <property type="match status" value="1"/>
</dbReference>
<dbReference type="PROSITE" id="PS00518">
    <property type="entry name" value="ZF_RING_1"/>
    <property type="match status" value="1"/>
</dbReference>
<dbReference type="InterPro" id="IPR013083">
    <property type="entry name" value="Znf_RING/FYVE/PHD"/>
</dbReference>
<comment type="caution">
    <text evidence="8">The sequence shown here is derived from an EMBL/GenBank/DDBJ whole genome shotgun (WGS) entry which is preliminary data.</text>
</comment>